<evidence type="ECO:0000313" key="3">
    <source>
        <dbReference type="Proteomes" id="UP000182498"/>
    </source>
</evidence>
<feature type="region of interest" description="Disordered" evidence="1">
    <location>
        <begin position="38"/>
        <end position="58"/>
    </location>
</feature>
<dbReference type="AlphaFoldDB" id="A0A120N4U8"/>
<proteinExistence type="predicted"/>
<name>A0A120N4U8_9CORY</name>
<accession>A0A120N4U8</accession>
<dbReference type="EMBL" id="FAUH01000002">
    <property type="protein sequence ID" value="CUU65077.1"/>
    <property type="molecule type" value="Genomic_DNA"/>
</dbReference>
<gene>
    <name evidence="2" type="ORF">CVAR292_00389</name>
</gene>
<protein>
    <recommendedName>
        <fullName evidence="4">Antitoxin</fullName>
    </recommendedName>
</protein>
<organism evidence="2 3">
    <name type="scientific">Corynebacterium variabile</name>
    <dbReference type="NCBI Taxonomy" id="1727"/>
    <lineage>
        <taxon>Bacteria</taxon>
        <taxon>Bacillati</taxon>
        <taxon>Actinomycetota</taxon>
        <taxon>Actinomycetes</taxon>
        <taxon>Mycobacteriales</taxon>
        <taxon>Corynebacteriaceae</taxon>
        <taxon>Corynebacterium</taxon>
    </lineage>
</organism>
<dbReference type="Proteomes" id="UP000182498">
    <property type="component" value="Unassembled WGS sequence"/>
</dbReference>
<evidence type="ECO:0008006" key="4">
    <source>
        <dbReference type="Google" id="ProtNLM"/>
    </source>
</evidence>
<reference evidence="3" key="1">
    <citation type="submission" date="2015-11" db="EMBL/GenBank/DDBJ databases">
        <authorList>
            <person name="Dugat-Bony E."/>
        </authorList>
    </citation>
    <scope>NUCLEOTIDE SEQUENCE [LARGE SCALE GENOMIC DNA]</scope>
    <source>
        <strain evidence="3">Mu292</strain>
    </source>
</reference>
<dbReference type="RefSeq" id="WP_176702176.1">
    <property type="nucleotide sequence ID" value="NZ_CAURZS010000001.1"/>
</dbReference>
<evidence type="ECO:0000313" key="2">
    <source>
        <dbReference type="EMBL" id="CUU65077.1"/>
    </source>
</evidence>
<keyword evidence="3" id="KW-1185">Reference proteome</keyword>
<evidence type="ECO:0000256" key="1">
    <source>
        <dbReference type="SAM" id="MobiDB-lite"/>
    </source>
</evidence>
<sequence>MGIDDLKKYADKAKDAVSDNRDKIEGAADSAIDKVAKGDKGEKAKGAVRSGLDKLTGE</sequence>